<evidence type="ECO:0000313" key="3">
    <source>
        <dbReference type="EMBL" id="KAF1023874.1"/>
    </source>
</evidence>
<dbReference type="InterPro" id="IPR014729">
    <property type="entry name" value="Rossmann-like_a/b/a_fold"/>
</dbReference>
<dbReference type="Proteomes" id="UP000461670">
    <property type="component" value="Unassembled WGS sequence"/>
</dbReference>
<gene>
    <name evidence="3" type="ORF">GAK30_00240</name>
</gene>
<dbReference type="GO" id="GO:0005886">
    <property type="term" value="C:plasma membrane"/>
    <property type="evidence" value="ECO:0007669"/>
    <property type="project" value="TreeGrafter"/>
</dbReference>
<feature type="transmembrane region" description="Helical" evidence="1">
    <location>
        <begin position="41"/>
        <end position="59"/>
    </location>
</feature>
<dbReference type="CDD" id="cd06259">
    <property type="entry name" value="YdcF-like"/>
    <property type="match status" value="1"/>
</dbReference>
<comment type="caution">
    <text evidence="3">The sequence shown here is derived from an EMBL/GenBank/DDBJ whole genome shotgun (WGS) entry which is preliminary data.</text>
</comment>
<keyword evidence="1" id="KW-0812">Transmembrane</keyword>
<reference evidence="4" key="1">
    <citation type="journal article" date="2020" name="MBio">
        <title>Horizontal gene transfer to a defensive symbiont with a reduced genome amongst a multipartite beetle microbiome.</title>
        <authorList>
            <person name="Waterworth S.C."/>
            <person name="Florez L.V."/>
            <person name="Rees E.R."/>
            <person name="Hertweck C."/>
            <person name="Kaltenpoth M."/>
            <person name="Kwan J.C."/>
        </authorList>
    </citation>
    <scope>NUCLEOTIDE SEQUENCE [LARGE SCALE GENOMIC DNA]</scope>
</reference>
<keyword evidence="1" id="KW-0472">Membrane</keyword>
<sequence>MKPPTLGRPWPAVALGLVGALLLVDSAVLLAQHQVNFGTILPGLLGVAAGLLAWHWPALRRWRAPPAPRWRRVLWRTSWGVFALWLLSLLVFFAFIRADHSTSPDQAPAAIVVLGSGTPRCQPSATLSARLDEALQQARHWPQAVVVVSGGPDRWLDCTEADVMADYLLQQGLPEARLLRESRSTSTFENLRWSRELLASRGQAAEPLLLVTSDFHALRARLIARRAGFIDVASATAPTPLPVRYNAWLREYFAFASGWMLGEY</sequence>
<evidence type="ECO:0000259" key="2">
    <source>
        <dbReference type="Pfam" id="PF02698"/>
    </source>
</evidence>
<dbReference type="PANTHER" id="PTHR30336:SF4">
    <property type="entry name" value="ENVELOPE BIOGENESIS FACTOR ELYC"/>
    <property type="match status" value="1"/>
</dbReference>
<evidence type="ECO:0000313" key="4">
    <source>
        <dbReference type="Proteomes" id="UP000461670"/>
    </source>
</evidence>
<dbReference type="GO" id="GO:0043164">
    <property type="term" value="P:Gram-negative-bacterium-type cell wall biogenesis"/>
    <property type="evidence" value="ECO:0007669"/>
    <property type="project" value="TreeGrafter"/>
</dbReference>
<dbReference type="Gene3D" id="3.40.50.620">
    <property type="entry name" value="HUPs"/>
    <property type="match status" value="1"/>
</dbReference>
<feature type="transmembrane region" description="Helical" evidence="1">
    <location>
        <begin position="79"/>
        <end position="96"/>
    </location>
</feature>
<dbReference type="InterPro" id="IPR051599">
    <property type="entry name" value="Cell_Envelope_Assoc"/>
</dbReference>
<dbReference type="AlphaFoldDB" id="A0A7V8JS54"/>
<feature type="domain" description="DUF218" evidence="2">
    <location>
        <begin position="110"/>
        <end position="253"/>
    </location>
</feature>
<accession>A0A7V8JS54</accession>
<name>A0A7V8JS54_9BURK</name>
<proteinExistence type="predicted"/>
<organism evidence="3 4">
    <name type="scientific">Paracidovorax wautersii</name>
    <dbReference type="NCBI Taxonomy" id="1177982"/>
    <lineage>
        <taxon>Bacteria</taxon>
        <taxon>Pseudomonadati</taxon>
        <taxon>Pseudomonadota</taxon>
        <taxon>Betaproteobacteria</taxon>
        <taxon>Burkholderiales</taxon>
        <taxon>Comamonadaceae</taxon>
        <taxon>Paracidovorax</taxon>
    </lineage>
</organism>
<dbReference type="Pfam" id="PF02698">
    <property type="entry name" value="DUF218"/>
    <property type="match status" value="1"/>
</dbReference>
<keyword evidence="1" id="KW-1133">Transmembrane helix</keyword>
<evidence type="ECO:0000256" key="1">
    <source>
        <dbReference type="SAM" id="Phobius"/>
    </source>
</evidence>
<dbReference type="PANTHER" id="PTHR30336">
    <property type="entry name" value="INNER MEMBRANE PROTEIN, PROBABLE PERMEASE"/>
    <property type="match status" value="1"/>
</dbReference>
<protein>
    <recommendedName>
        <fullName evidence="2">DUF218 domain-containing protein</fullName>
    </recommendedName>
</protein>
<dbReference type="GO" id="GO:0000270">
    <property type="term" value="P:peptidoglycan metabolic process"/>
    <property type="evidence" value="ECO:0007669"/>
    <property type="project" value="TreeGrafter"/>
</dbReference>
<dbReference type="InterPro" id="IPR003848">
    <property type="entry name" value="DUF218"/>
</dbReference>
<dbReference type="EMBL" id="WNDQ01000002">
    <property type="protein sequence ID" value="KAF1023874.1"/>
    <property type="molecule type" value="Genomic_DNA"/>
</dbReference>